<dbReference type="VEuPathDB" id="TriTrypDB:Lsey_0134_0090"/>
<dbReference type="GO" id="GO:0008017">
    <property type="term" value="F:microtubule binding"/>
    <property type="evidence" value="ECO:0007669"/>
    <property type="project" value="InterPro"/>
</dbReference>
<feature type="compositionally biased region" description="Basic and acidic residues" evidence="4">
    <location>
        <begin position="1160"/>
        <end position="1170"/>
    </location>
</feature>
<sequence length="1288" mass="139439">MPLPLIHDRNVSASRQCGVGKRQVPASLFNGSGLVDDADTLAGTSSGASTVTVKRDVSADFRIIVAARIRPFTEREVRQWRQERCATSAQEDAEEARRARLGLRQPFGPHHKSLNATQITLDGTSVRRHDEEVPAPDRGFADLNDVPHSVVEVESDGKTVVLLNAQSLPSDGGLTITPVRNVFKYDYVYSSFAPNVELDAQLLESGPGGRGRRGGGGGVVPYVIMDGDDAEPESTHAASPYTPAQEEQAEVEQLAIYEQLAIPLVEAALQWYNTCMFAYGQTGSGKTYTMMGTPRHPGLIPRLCRLLFAEVASRNAAEKGSSSNPALITLQLSYMEIYNEQVRDLLKQRPKNVILRYKSRFDKKDVDCDEYGTLKVRHHPLKGIYVDGLTSVPVRTWDECETLLQLGNALRTQCSTALNAKSSRSHAIFQLQLTQRESTGGRVRGREVALETFSKINLVDLAGSERNTQAKTTGKHLTEANSINTSLSTLRRVLDGLIANRAITQSNNEGAGKGAAGGKSKKGVVIPFRESLLTYVLSDNLGGNSFTVMCANVSPCAANAGETESTLRYATLAKSVVNHAKLNEAPTARVIREMRDQLRVMQEALRSAPDPSHVAELEEGVMLSKALLHEMKDREENYEAQLHQYAEQAEALRLEVEVNKRKVLRWRQEAQRQHREVEELRGALLEATQNGLAEQPSARSLKAKGNSSGSDNCVSGPLDVLSLNALKSSSSNDLQGGVSDVDAGALRKKKSQKSQRRLPSPERGGGGSDSGLLSPASRDWKPARARGTPLSLMDVRSTQRPSRTFLPALPGAPASAPVKGLGACESRDSKGCHSSPSSSNHNTIATTPPSVQLQRLTLQKPSTSAVAPRSPVVKPSGAQVKHSKAREKQAWKVEASEEALTDQKLWLVNGSAVGLRGDDVLRAAVHNSAKSPPFFQTEQFLTRAAETSPNTYEQEVAVEDDGDRSADKAPSKLHLHRSNRRPEASQTFSDTMNSDPRELLDLQLIQEQAQALCKSSTEFGGGLEIEGVATTPSKQWPTHPPRVAATRQAQAARDRHRSSSIAANTAAAAAAKKQSKATKKKVRRSVSREAPAEPASARIQESTAVNKRIRNAQQQQFSGIALMKQAEQDEDVDADSLTSGVSRSPYRDEELTDTRFGTPEGHEEREDSHTRLVSADGDEGSGTALPAATLRALHLNSGISTDNAAGKAAEHVPSPSIERFERRGDPVVDELCADDTESIAASVICSGNSAGVVQQGQKKKKKKNRGVRAIDVRTSAGGLHYSTVDILP</sequence>
<dbReference type="PROSITE" id="PS00411">
    <property type="entry name" value="KINESIN_MOTOR_1"/>
    <property type="match status" value="1"/>
</dbReference>
<evidence type="ECO:0000313" key="6">
    <source>
        <dbReference type="EMBL" id="KPI86376.1"/>
    </source>
</evidence>
<dbReference type="PRINTS" id="PR00380">
    <property type="entry name" value="KINESINHEAVY"/>
</dbReference>
<feature type="compositionally biased region" description="Gly residues" evidence="4">
    <location>
        <begin position="206"/>
        <end position="219"/>
    </location>
</feature>
<dbReference type="EMBL" id="LJSK01000134">
    <property type="protein sequence ID" value="KPI86376.1"/>
    <property type="molecule type" value="Genomic_DNA"/>
</dbReference>
<keyword evidence="2 3" id="KW-0067">ATP-binding</keyword>
<dbReference type="InterPro" id="IPR027417">
    <property type="entry name" value="P-loop_NTPase"/>
</dbReference>
<feature type="region of interest" description="Disordered" evidence="4">
    <location>
        <begin position="206"/>
        <end position="245"/>
    </location>
</feature>
<dbReference type="SUPFAM" id="SSF52540">
    <property type="entry name" value="P-loop containing nucleoside triphosphate hydrolases"/>
    <property type="match status" value="1"/>
</dbReference>
<feature type="domain" description="Kinesin motor" evidence="5">
    <location>
        <begin position="62"/>
        <end position="576"/>
    </location>
</feature>
<feature type="compositionally biased region" description="Basic residues" evidence="4">
    <location>
        <begin position="746"/>
        <end position="756"/>
    </location>
</feature>
<dbReference type="PANTHER" id="PTHR47117">
    <property type="entry name" value="STAR-RELATED LIPID TRANSFER PROTEIN 9"/>
    <property type="match status" value="1"/>
</dbReference>
<feature type="region of interest" description="Disordered" evidence="4">
    <location>
        <begin position="1031"/>
        <end position="1104"/>
    </location>
</feature>
<reference evidence="6 7" key="1">
    <citation type="journal article" date="2015" name="PLoS Pathog.">
        <title>Leptomonas seymouri: Adaptations to the Dixenous Life Cycle Analyzed by Genome Sequencing, Transcriptome Profiling and Co-infection with Leishmania donovani.</title>
        <authorList>
            <person name="Kraeva N."/>
            <person name="Butenko A."/>
            <person name="Hlavacova J."/>
            <person name="Kostygov A."/>
            <person name="Myskova J."/>
            <person name="Grybchuk D."/>
            <person name="Lestinova T."/>
            <person name="Votypka J."/>
            <person name="Volf P."/>
            <person name="Opperdoes F."/>
            <person name="Flegontov P."/>
            <person name="Lukes J."/>
            <person name="Yurchenko V."/>
        </authorList>
    </citation>
    <scope>NUCLEOTIDE SEQUENCE [LARGE SCALE GENOMIC DNA]</scope>
    <source>
        <strain evidence="6 7">ATCC 30220</strain>
    </source>
</reference>
<evidence type="ECO:0000313" key="7">
    <source>
        <dbReference type="Proteomes" id="UP000038009"/>
    </source>
</evidence>
<feature type="compositionally biased region" description="Polar residues" evidence="4">
    <location>
        <begin position="832"/>
        <end position="850"/>
    </location>
</feature>
<dbReference type="InterPro" id="IPR036961">
    <property type="entry name" value="Kinesin_motor_dom_sf"/>
</dbReference>
<evidence type="ECO:0000256" key="2">
    <source>
        <dbReference type="ARBA" id="ARBA00022840"/>
    </source>
</evidence>
<feature type="region of interest" description="Disordered" evidence="4">
    <location>
        <begin position="862"/>
        <end position="888"/>
    </location>
</feature>
<feature type="compositionally biased region" description="Low complexity" evidence="4">
    <location>
        <begin position="806"/>
        <end position="817"/>
    </location>
</feature>
<feature type="binding site" evidence="3">
    <location>
        <begin position="280"/>
        <end position="287"/>
    </location>
    <ligand>
        <name>ATP</name>
        <dbReference type="ChEBI" id="CHEBI:30616"/>
    </ligand>
</feature>
<dbReference type="GO" id="GO:0005524">
    <property type="term" value="F:ATP binding"/>
    <property type="evidence" value="ECO:0007669"/>
    <property type="project" value="UniProtKB-UniRule"/>
</dbReference>
<keyword evidence="3" id="KW-0505">Motor protein</keyword>
<gene>
    <name evidence="6" type="ORF">ABL78_4562</name>
</gene>
<comment type="caution">
    <text evidence="6">The sequence shown here is derived from an EMBL/GenBank/DDBJ whole genome shotgun (WGS) entry which is preliminary data.</text>
</comment>
<evidence type="ECO:0000259" key="5">
    <source>
        <dbReference type="PROSITE" id="PS50067"/>
    </source>
</evidence>
<feature type="compositionally biased region" description="Low complexity" evidence="4">
    <location>
        <begin position="1059"/>
        <end position="1072"/>
    </location>
</feature>
<feature type="region of interest" description="Disordered" evidence="4">
    <location>
        <begin position="947"/>
        <end position="994"/>
    </location>
</feature>
<dbReference type="InterPro" id="IPR019821">
    <property type="entry name" value="Kinesin_motor_CS"/>
</dbReference>
<dbReference type="SMART" id="SM00129">
    <property type="entry name" value="KISc"/>
    <property type="match status" value="1"/>
</dbReference>
<dbReference type="OMA" id="CLCERCH"/>
<feature type="compositionally biased region" description="Low complexity" evidence="4">
    <location>
        <begin position="1042"/>
        <end position="1051"/>
    </location>
</feature>
<organism evidence="6 7">
    <name type="scientific">Leptomonas seymouri</name>
    <dbReference type="NCBI Taxonomy" id="5684"/>
    <lineage>
        <taxon>Eukaryota</taxon>
        <taxon>Discoba</taxon>
        <taxon>Euglenozoa</taxon>
        <taxon>Kinetoplastea</taxon>
        <taxon>Metakinetoplastina</taxon>
        <taxon>Trypanosomatida</taxon>
        <taxon>Trypanosomatidae</taxon>
        <taxon>Leishmaniinae</taxon>
        <taxon>Leptomonas</taxon>
    </lineage>
</organism>
<evidence type="ECO:0000256" key="3">
    <source>
        <dbReference type="PROSITE-ProRule" id="PRU00283"/>
    </source>
</evidence>
<dbReference type="PROSITE" id="PS50067">
    <property type="entry name" value="KINESIN_MOTOR_2"/>
    <property type="match status" value="1"/>
</dbReference>
<dbReference type="OrthoDB" id="123929at2759"/>
<dbReference type="InterPro" id="IPR001752">
    <property type="entry name" value="Kinesin_motor_dom"/>
</dbReference>
<proteinExistence type="inferred from homology"/>
<comment type="similarity">
    <text evidence="3">Belongs to the TRAFAC class myosin-kinesin ATPase superfamily. Kinesin family.</text>
</comment>
<feature type="compositionally biased region" description="Basic residues" evidence="4">
    <location>
        <begin position="1073"/>
        <end position="1085"/>
    </location>
</feature>
<protein>
    <submittedName>
        <fullName evidence="6">Putative kinesin</fullName>
    </submittedName>
</protein>
<dbReference type="Pfam" id="PF00225">
    <property type="entry name" value="Kinesin"/>
    <property type="match status" value="1"/>
</dbReference>
<evidence type="ECO:0000256" key="1">
    <source>
        <dbReference type="ARBA" id="ARBA00022741"/>
    </source>
</evidence>
<feature type="region of interest" description="Disordered" evidence="4">
    <location>
        <begin position="689"/>
        <end position="713"/>
    </location>
</feature>
<name>A0A0N0P5E6_LEPSE</name>
<dbReference type="Proteomes" id="UP000038009">
    <property type="component" value="Unassembled WGS sequence"/>
</dbReference>
<evidence type="ECO:0000256" key="4">
    <source>
        <dbReference type="SAM" id="MobiDB-lite"/>
    </source>
</evidence>
<dbReference type="GO" id="GO:0003777">
    <property type="term" value="F:microtubule motor activity"/>
    <property type="evidence" value="ECO:0007669"/>
    <property type="project" value="InterPro"/>
</dbReference>
<feature type="region of interest" description="Disordered" evidence="4">
    <location>
        <begin position="1128"/>
        <end position="1179"/>
    </location>
</feature>
<dbReference type="Gene3D" id="3.40.850.10">
    <property type="entry name" value="Kinesin motor domain"/>
    <property type="match status" value="1"/>
</dbReference>
<keyword evidence="7" id="KW-1185">Reference proteome</keyword>
<accession>A0A0N0P5E6</accession>
<feature type="region of interest" description="Disordered" evidence="4">
    <location>
        <begin position="728"/>
        <end position="850"/>
    </location>
</feature>
<dbReference type="GO" id="GO:0007018">
    <property type="term" value="P:microtubule-based movement"/>
    <property type="evidence" value="ECO:0007669"/>
    <property type="project" value="InterPro"/>
</dbReference>
<keyword evidence="1 3" id="KW-0547">Nucleotide-binding</keyword>
<feature type="compositionally biased region" description="Polar residues" evidence="4">
    <location>
        <begin position="984"/>
        <end position="994"/>
    </location>
</feature>